<dbReference type="Gene3D" id="1.20.58.390">
    <property type="entry name" value="Neurotransmitter-gated ion-channel transmembrane domain"/>
    <property type="match status" value="1"/>
</dbReference>
<feature type="transmembrane region" description="Helical" evidence="11">
    <location>
        <begin position="230"/>
        <end position="252"/>
    </location>
</feature>
<proteinExistence type="predicted"/>
<dbReference type="SUPFAM" id="SSF90112">
    <property type="entry name" value="Neurotransmitter-gated ion-channel transmembrane pore"/>
    <property type="match status" value="1"/>
</dbReference>
<evidence type="ECO:0000313" key="14">
    <source>
        <dbReference type="EMBL" id="KAK3102903.1"/>
    </source>
</evidence>
<evidence type="ECO:0000259" key="13">
    <source>
        <dbReference type="Pfam" id="PF02932"/>
    </source>
</evidence>
<evidence type="ECO:0000256" key="10">
    <source>
        <dbReference type="ARBA" id="ARBA00023303"/>
    </source>
</evidence>
<evidence type="ECO:0000256" key="3">
    <source>
        <dbReference type="ARBA" id="ARBA00022448"/>
    </source>
</evidence>
<reference evidence="14" key="1">
    <citation type="submission" date="2019-08" db="EMBL/GenBank/DDBJ databases">
        <title>The improved chromosome-level genome for the pearl oyster Pinctada fucata martensii using PacBio sequencing and Hi-C.</title>
        <authorList>
            <person name="Zheng Z."/>
        </authorList>
    </citation>
    <scope>NUCLEOTIDE SEQUENCE</scope>
    <source>
        <strain evidence="14">ZZ-2019</strain>
        <tissue evidence="14">Adductor muscle</tissue>
    </source>
</reference>
<dbReference type="Pfam" id="PF02931">
    <property type="entry name" value="Neur_chan_LBD"/>
    <property type="match status" value="1"/>
</dbReference>
<dbReference type="AlphaFoldDB" id="A0AA89C7N6"/>
<evidence type="ECO:0000256" key="6">
    <source>
        <dbReference type="ARBA" id="ARBA00022729"/>
    </source>
</evidence>
<sequence length="254" mass="29380">QAESEMYLYQLWSDPRLTFNATHDTDFHVVRPKFWDNLWLGETYLEGMVSNRIQDPTMPNKFVWVFPNGTLAVAIRMAVLMVCDMNVFQFPLATYRCQLKIRVHSYLQNDLELYWDMREPIRFADDFESDHVELLGTKYGICKNKGSEVLDSACLHLEIRLQKDYSNSILRVYIPSIFIVFVGWLSFWIDRGEVSARVKLGTLCVLAMITDQVGQNFATPSKSAITSIEVWYTICLTFVTAVMVEFTVVHAIDS</sequence>
<keyword evidence="15" id="KW-1185">Reference proteome</keyword>
<evidence type="ECO:0000256" key="1">
    <source>
        <dbReference type="ARBA" id="ARBA00004141"/>
    </source>
</evidence>
<keyword evidence="10" id="KW-0407">Ion channel</keyword>
<evidence type="ECO:0000256" key="8">
    <source>
        <dbReference type="ARBA" id="ARBA00023065"/>
    </source>
</evidence>
<feature type="non-terminal residue" evidence="14">
    <location>
        <position position="1"/>
    </location>
</feature>
<dbReference type="InterPro" id="IPR006201">
    <property type="entry name" value="Neur_channel"/>
</dbReference>
<keyword evidence="6" id="KW-0732">Signal</keyword>
<evidence type="ECO:0000313" key="15">
    <source>
        <dbReference type="Proteomes" id="UP001186944"/>
    </source>
</evidence>
<evidence type="ECO:0000256" key="5">
    <source>
        <dbReference type="ARBA" id="ARBA00022692"/>
    </source>
</evidence>
<keyword evidence="3" id="KW-0813">Transport</keyword>
<accession>A0AA89C7N6</accession>
<keyword evidence="7 11" id="KW-1133">Transmembrane helix</keyword>
<dbReference type="SUPFAM" id="SSF63712">
    <property type="entry name" value="Nicotinic receptor ligand binding domain-like"/>
    <property type="match status" value="1"/>
</dbReference>
<feature type="domain" description="Neurotransmitter-gated ion-channel ligand-binding" evidence="12">
    <location>
        <begin position="4"/>
        <end position="127"/>
    </location>
</feature>
<dbReference type="GO" id="GO:0005886">
    <property type="term" value="C:plasma membrane"/>
    <property type="evidence" value="ECO:0007669"/>
    <property type="project" value="UniProtKB-SubCell"/>
</dbReference>
<dbReference type="InterPro" id="IPR006029">
    <property type="entry name" value="Neurotrans-gated_channel_TM"/>
</dbReference>
<dbReference type="Proteomes" id="UP001186944">
    <property type="component" value="Unassembled WGS sequence"/>
</dbReference>
<keyword evidence="8" id="KW-0406">Ion transport</keyword>
<dbReference type="InterPro" id="IPR006028">
    <property type="entry name" value="GABAA/Glycine_rcpt"/>
</dbReference>
<dbReference type="PRINTS" id="PR00253">
    <property type="entry name" value="GABAARECEPTR"/>
</dbReference>
<evidence type="ECO:0000256" key="11">
    <source>
        <dbReference type="SAM" id="Phobius"/>
    </source>
</evidence>
<dbReference type="EMBL" id="VSWD01000005">
    <property type="protein sequence ID" value="KAK3102903.1"/>
    <property type="molecule type" value="Genomic_DNA"/>
</dbReference>
<dbReference type="Gene3D" id="2.70.170.10">
    <property type="entry name" value="Neurotransmitter-gated ion-channel ligand-binding domain"/>
    <property type="match status" value="1"/>
</dbReference>
<keyword evidence="5 11" id="KW-0812">Transmembrane</keyword>
<dbReference type="Pfam" id="PF02932">
    <property type="entry name" value="Neur_chan_memb"/>
    <property type="match status" value="1"/>
</dbReference>
<protein>
    <submittedName>
        <fullName evidence="14">Uncharacterized protein</fullName>
    </submittedName>
</protein>
<organism evidence="14 15">
    <name type="scientific">Pinctada imbricata</name>
    <name type="common">Atlantic pearl-oyster</name>
    <name type="synonym">Pinctada martensii</name>
    <dbReference type="NCBI Taxonomy" id="66713"/>
    <lineage>
        <taxon>Eukaryota</taxon>
        <taxon>Metazoa</taxon>
        <taxon>Spiralia</taxon>
        <taxon>Lophotrochozoa</taxon>
        <taxon>Mollusca</taxon>
        <taxon>Bivalvia</taxon>
        <taxon>Autobranchia</taxon>
        <taxon>Pteriomorphia</taxon>
        <taxon>Pterioida</taxon>
        <taxon>Pterioidea</taxon>
        <taxon>Pteriidae</taxon>
        <taxon>Pinctada</taxon>
    </lineage>
</organism>
<evidence type="ECO:0000256" key="9">
    <source>
        <dbReference type="ARBA" id="ARBA00023136"/>
    </source>
</evidence>
<dbReference type="CDD" id="cd19049">
    <property type="entry name" value="LGIC_TM_anion"/>
    <property type="match status" value="1"/>
</dbReference>
<keyword evidence="4" id="KW-1003">Cell membrane</keyword>
<evidence type="ECO:0000259" key="12">
    <source>
        <dbReference type="Pfam" id="PF02931"/>
    </source>
</evidence>
<keyword evidence="9 11" id="KW-0472">Membrane</keyword>
<comment type="subcellular location">
    <subcellularLocation>
        <location evidence="2">Cell membrane</location>
    </subcellularLocation>
    <subcellularLocation>
        <location evidence="1">Membrane</location>
        <topology evidence="1">Multi-pass membrane protein</topology>
    </subcellularLocation>
</comment>
<gene>
    <name evidence="14" type="ORF">FSP39_014825</name>
</gene>
<feature type="transmembrane region" description="Helical" evidence="11">
    <location>
        <begin position="170"/>
        <end position="189"/>
    </location>
</feature>
<dbReference type="InterPro" id="IPR038050">
    <property type="entry name" value="Neuro_actylchol_rec"/>
</dbReference>
<comment type="caution">
    <text evidence="14">The sequence shown here is derived from an EMBL/GenBank/DDBJ whole genome shotgun (WGS) entry which is preliminary data.</text>
</comment>
<name>A0AA89C7N6_PINIB</name>
<evidence type="ECO:0000256" key="2">
    <source>
        <dbReference type="ARBA" id="ARBA00004236"/>
    </source>
</evidence>
<dbReference type="InterPro" id="IPR036734">
    <property type="entry name" value="Neur_chan_lig-bd_sf"/>
</dbReference>
<dbReference type="PANTHER" id="PTHR18945">
    <property type="entry name" value="NEUROTRANSMITTER GATED ION CHANNEL"/>
    <property type="match status" value="1"/>
</dbReference>
<dbReference type="InterPro" id="IPR036719">
    <property type="entry name" value="Neuro-gated_channel_TM_sf"/>
</dbReference>
<feature type="domain" description="Neurotransmitter-gated ion-channel transmembrane" evidence="13">
    <location>
        <begin position="172"/>
        <end position="252"/>
    </location>
</feature>
<evidence type="ECO:0000256" key="4">
    <source>
        <dbReference type="ARBA" id="ARBA00022475"/>
    </source>
</evidence>
<dbReference type="GO" id="GO:0005230">
    <property type="term" value="F:extracellular ligand-gated monoatomic ion channel activity"/>
    <property type="evidence" value="ECO:0007669"/>
    <property type="project" value="InterPro"/>
</dbReference>
<dbReference type="InterPro" id="IPR006202">
    <property type="entry name" value="Neur_chan_lig-bd"/>
</dbReference>
<dbReference type="GO" id="GO:0004888">
    <property type="term" value="F:transmembrane signaling receptor activity"/>
    <property type="evidence" value="ECO:0007669"/>
    <property type="project" value="InterPro"/>
</dbReference>
<evidence type="ECO:0000256" key="7">
    <source>
        <dbReference type="ARBA" id="ARBA00022989"/>
    </source>
</evidence>